<dbReference type="EMBL" id="JAESHX010000035">
    <property type="protein sequence ID" value="MBW5892156.1"/>
    <property type="molecule type" value="Genomic_DNA"/>
</dbReference>
<evidence type="ECO:0000256" key="1">
    <source>
        <dbReference type="SAM" id="MobiDB-lite"/>
    </source>
</evidence>
<dbReference type="Proteomes" id="UP000696310">
    <property type="component" value="Unassembled WGS sequence"/>
</dbReference>
<dbReference type="Pfam" id="PF11162">
    <property type="entry name" value="DUF2946"/>
    <property type="match status" value="2"/>
</dbReference>
<protein>
    <submittedName>
        <fullName evidence="2">DUF2946 domain-containing protein</fullName>
    </submittedName>
</protein>
<sequence length="175" mass="18736">MLLSALRRRSFPAWVGIFAILTIFIAPVISQTLVLHGAHTHENGANPHSSTTHSSTTHSTAAHSTTVDTTSAHDTTASTSHSGSIAEPRHNHTGHEMSGHHATQSHHSPSSPSMMMDHAACGYCVLFSYTPALFATGSLNPILTASLFEALVIHFISRIVLPERYASPVVRAPPF</sequence>
<evidence type="ECO:0000313" key="3">
    <source>
        <dbReference type="Proteomes" id="UP000696310"/>
    </source>
</evidence>
<accession>A0AAW4NYE3</accession>
<reference evidence="2" key="1">
    <citation type="journal article" date="2021" name="bioRxiv">
        <title>Identification of Pectobacterium species isolated from the soft rot of tetecho (Neobuxbaumia tetetzo), a columnar cactus, and associated metagenomics.</title>
        <authorList>
            <person name="Vargas-Peralta D."/>
            <person name="Narvaez-Barragan D.A."/>
            <person name="de Sandozequi A."/>
            <person name="Romero-Gutierrez M.F."/>
            <person name="Segovia L."/>
            <person name="Martinez-Anaya C."/>
            <person name="Alcaraz L.D."/>
            <person name="de la Torre Almaraz R."/>
        </authorList>
    </citation>
    <scope>NUCLEOTIDE SEQUENCE</scope>
    <source>
        <strain evidence="2">A3</strain>
    </source>
</reference>
<feature type="compositionally biased region" description="Low complexity" evidence="1">
    <location>
        <begin position="48"/>
        <end position="82"/>
    </location>
</feature>
<feature type="compositionally biased region" description="Basic and acidic residues" evidence="1">
    <location>
        <begin position="87"/>
        <end position="99"/>
    </location>
</feature>
<comment type="caution">
    <text evidence="2">The sequence shown here is derived from an EMBL/GenBank/DDBJ whole genome shotgun (WGS) entry which is preliminary data.</text>
</comment>
<proteinExistence type="predicted"/>
<organism evidence="2 3">
    <name type="scientific">Pectobacterium polaris</name>
    <dbReference type="NCBI Taxonomy" id="2042057"/>
    <lineage>
        <taxon>Bacteria</taxon>
        <taxon>Pseudomonadati</taxon>
        <taxon>Pseudomonadota</taxon>
        <taxon>Gammaproteobacteria</taxon>
        <taxon>Enterobacterales</taxon>
        <taxon>Pectobacteriaceae</taxon>
        <taxon>Pectobacterium</taxon>
    </lineage>
</organism>
<name>A0AAW4NYE3_9GAMM</name>
<gene>
    <name evidence="2" type="ORF">IM880_08035</name>
</gene>
<dbReference type="AlphaFoldDB" id="A0AAW4NYE3"/>
<dbReference type="RefSeq" id="WP_095699883.1">
    <property type="nucleotide sequence ID" value="NZ_CABFUW010000014.1"/>
</dbReference>
<dbReference type="InterPro" id="IPR021333">
    <property type="entry name" value="DUF2946"/>
</dbReference>
<feature type="region of interest" description="Disordered" evidence="1">
    <location>
        <begin position="40"/>
        <end position="112"/>
    </location>
</feature>
<dbReference type="GeneID" id="61408545"/>
<reference evidence="2" key="2">
    <citation type="submission" date="2021-01" db="EMBL/GenBank/DDBJ databases">
        <authorList>
            <person name="Vargas Peralta D."/>
        </authorList>
    </citation>
    <scope>NUCLEOTIDE SEQUENCE</scope>
    <source>
        <strain evidence="2">A3</strain>
    </source>
</reference>
<evidence type="ECO:0000313" key="2">
    <source>
        <dbReference type="EMBL" id="MBW5892156.1"/>
    </source>
</evidence>